<organism evidence="2 3">
    <name type="scientific">Sinobacterium caligoides</name>
    <dbReference type="NCBI Taxonomy" id="933926"/>
    <lineage>
        <taxon>Bacteria</taxon>
        <taxon>Pseudomonadati</taxon>
        <taxon>Pseudomonadota</taxon>
        <taxon>Gammaproteobacteria</taxon>
        <taxon>Cellvibrionales</taxon>
        <taxon>Spongiibacteraceae</taxon>
        <taxon>Sinobacterium</taxon>
    </lineage>
</organism>
<gene>
    <name evidence="2" type="ORF">EDC56_2300</name>
</gene>
<dbReference type="OrthoDB" id="9801725at2"/>
<dbReference type="Pfam" id="PF01894">
    <property type="entry name" value="YjbQ"/>
    <property type="match status" value="1"/>
</dbReference>
<proteinExistence type="inferred from homology"/>
<dbReference type="RefSeq" id="WP_123712606.1">
    <property type="nucleotide sequence ID" value="NZ_RKHR01000004.1"/>
</dbReference>
<comment type="similarity">
    <text evidence="1">Belongs to the UPF0047 family.</text>
</comment>
<name>A0A3N2DPU6_9GAMM</name>
<dbReference type="AlphaFoldDB" id="A0A3N2DPU6"/>
<dbReference type="InterPro" id="IPR035917">
    <property type="entry name" value="YjbQ-like_sf"/>
</dbReference>
<accession>A0A3N2DPU6</accession>
<protein>
    <submittedName>
        <fullName evidence="2">Secondary thiamine-phosphate synthase enzyme</fullName>
    </submittedName>
</protein>
<dbReference type="InterPro" id="IPR001602">
    <property type="entry name" value="UPF0047_YjbQ-like"/>
</dbReference>
<dbReference type="PANTHER" id="PTHR30615">
    <property type="entry name" value="UNCHARACTERIZED PROTEIN YJBQ-RELATED"/>
    <property type="match status" value="1"/>
</dbReference>
<comment type="caution">
    <text evidence="2">The sequence shown here is derived from an EMBL/GenBank/DDBJ whole genome shotgun (WGS) entry which is preliminary data.</text>
</comment>
<dbReference type="NCBIfam" id="TIGR00149">
    <property type="entry name" value="TIGR00149_YjbQ"/>
    <property type="match status" value="1"/>
</dbReference>
<evidence type="ECO:0000313" key="3">
    <source>
        <dbReference type="Proteomes" id="UP000275394"/>
    </source>
</evidence>
<dbReference type="Proteomes" id="UP000275394">
    <property type="component" value="Unassembled WGS sequence"/>
</dbReference>
<reference evidence="2 3" key="1">
    <citation type="submission" date="2018-11" db="EMBL/GenBank/DDBJ databases">
        <title>Genomic Encyclopedia of Type Strains, Phase IV (KMG-IV): sequencing the most valuable type-strain genomes for metagenomic binning, comparative biology and taxonomic classification.</title>
        <authorList>
            <person name="Goeker M."/>
        </authorList>
    </citation>
    <scope>NUCLEOTIDE SEQUENCE [LARGE SCALE GENOMIC DNA]</scope>
    <source>
        <strain evidence="2 3">DSM 100316</strain>
    </source>
</reference>
<evidence type="ECO:0000313" key="2">
    <source>
        <dbReference type="EMBL" id="ROS01851.1"/>
    </source>
</evidence>
<keyword evidence="3" id="KW-1185">Reference proteome</keyword>
<evidence type="ECO:0000256" key="1">
    <source>
        <dbReference type="ARBA" id="ARBA00005534"/>
    </source>
</evidence>
<dbReference type="PANTHER" id="PTHR30615:SF8">
    <property type="entry name" value="UPF0047 PROTEIN C4A8.02C"/>
    <property type="match status" value="1"/>
</dbReference>
<sequence length="140" mass="16288">MNRLLTTIKTEKQFTDLNDIAKDFVKGKSGQGMLNVFVRHTTCAIKILENEILLLADINNYLDKQFNNNHNYMHDKIEIRDVPIEERINGHSHMKQLSFPTSEQIPVEDGELLLGTWQTIFLIEFDPIRDREIVLSYTAL</sequence>
<dbReference type="SUPFAM" id="SSF111038">
    <property type="entry name" value="YjbQ-like"/>
    <property type="match status" value="1"/>
</dbReference>
<dbReference type="EMBL" id="RKHR01000004">
    <property type="protein sequence ID" value="ROS01851.1"/>
    <property type="molecule type" value="Genomic_DNA"/>
</dbReference>
<dbReference type="PIRSF" id="PIRSF004681">
    <property type="entry name" value="UCP004681"/>
    <property type="match status" value="1"/>
</dbReference>
<dbReference type="PROSITE" id="PS01314">
    <property type="entry name" value="UPF0047"/>
    <property type="match status" value="1"/>
</dbReference>
<dbReference type="Gene3D" id="2.60.120.460">
    <property type="entry name" value="YjbQ-like"/>
    <property type="match status" value="1"/>
</dbReference>